<dbReference type="CDD" id="cd00009">
    <property type="entry name" value="AAA"/>
    <property type="match status" value="1"/>
</dbReference>
<keyword evidence="5" id="KW-0067">ATP-binding</keyword>
<evidence type="ECO:0000256" key="2">
    <source>
        <dbReference type="ARBA" id="ARBA00022705"/>
    </source>
</evidence>
<dbReference type="PIRSF" id="PIRSF003073">
    <property type="entry name" value="DNAC_TnpB_IstB"/>
    <property type="match status" value="1"/>
</dbReference>
<dbReference type="PANTHER" id="PTHR30050">
    <property type="entry name" value="CHROMOSOMAL REPLICATION INITIATOR PROTEIN DNAA"/>
    <property type="match status" value="1"/>
</dbReference>
<comment type="similarity">
    <text evidence="7">Belongs to the DnaC family.</text>
</comment>
<accession>A0ABY6JCS8</accession>
<dbReference type="SMART" id="SM00382">
    <property type="entry name" value="AAA"/>
    <property type="match status" value="1"/>
</dbReference>
<dbReference type="Pfam" id="PF01695">
    <property type="entry name" value="IstB_IS21"/>
    <property type="match status" value="1"/>
</dbReference>
<feature type="domain" description="AAA+ ATPase" evidence="11">
    <location>
        <begin position="98"/>
        <end position="229"/>
    </location>
</feature>
<dbReference type="Gene3D" id="3.40.50.300">
    <property type="entry name" value="P-loop containing nucleotide triphosphate hydrolases"/>
    <property type="match status" value="1"/>
</dbReference>
<evidence type="ECO:0000256" key="4">
    <source>
        <dbReference type="ARBA" id="ARBA00022801"/>
    </source>
</evidence>
<keyword evidence="1" id="KW-0639">Primosome</keyword>
<evidence type="ECO:0000313" key="13">
    <source>
        <dbReference type="Proteomes" id="UP001156318"/>
    </source>
</evidence>
<dbReference type="SUPFAM" id="SSF52540">
    <property type="entry name" value="P-loop containing nucleoside triphosphate hydrolases"/>
    <property type="match status" value="1"/>
</dbReference>
<reference evidence="12 13" key="1">
    <citation type="submission" date="2021-05" db="EMBL/GenBank/DDBJ databases">
        <title>Isolation, identification, and the growth promoting effects of Pantoea dispersa strain YSD J2 from the aboveground leaves of Cyperus esculentus L.Var. Sativus.</title>
        <authorList>
            <person name="Wang S."/>
            <person name="Tang X.M."/>
            <person name="Huang Y.N."/>
        </authorList>
    </citation>
    <scope>NUCLEOTIDE SEQUENCE [LARGE SCALE GENOMIC DNA]</scope>
    <source>
        <strain evidence="13">YSD YN2</strain>
    </source>
</reference>
<evidence type="ECO:0000256" key="3">
    <source>
        <dbReference type="ARBA" id="ARBA00022741"/>
    </source>
</evidence>
<evidence type="ECO:0000256" key="6">
    <source>
        <dbReference type="ARBA" id="ARBA00023125"/>
    </source>
</evidence>
<dbReference type="RefSeq" id="WP_031519541.1">
    <property type="nucleotide sequence ID" value="NZ_CP074352.1"/>
</dbReference>
<keyword evidence="13" id="KW-1185">Reference proteome</keyword>
<evidence type="ECO:0000256" key="10">
    <source>
        <dbReference type="ARBA" id="ARBA00048778"/>
    </source>
</evidence>
<dbReference type="Proteomes" id="UP001156318">
    <property type="component" value="Chromosome"/>
</dbReference>
<evidence type="ECO:0000256" key="5">
    <source>
        <dbReference type="ARBA" id="ARBA00022840"/>
    </source>
</evidence>
<name>A0ABY6JCS8_9ENTR</name>
<keyword evidence="4" id="KW-0378">Hydrolase</keyword>
<evidence type="ECO:0000256" key="1">
    <source>
        <dbReference type="ARBA" id="ARBA00022515"/>
    </source>
</evidence>
<evidence type="ECO:0000259" key="11">
    <source>
        <dbReference type="SMART" id="SM00382"/>
    </source>
</evidence>
<evidence type="ECO:0000313" key="12">
    <source>
        <dbReference type="EMBL" id="UYU31442.1"/>
    </source>
</evidence>
<dbReference type="EMBL" id="CP074352">
    <property type="protein sequence ID" value="UYU31442.1"/>
    <property type="molecule type" value="Genomic_DNA"/>
</dbReference>
<evidence type="ECO:0000256" key="8">
    <source>
        <dbReference type="ARBA" id="ARBA00044977"/>
    </source>
</evidence>
<dbReference type="PANTHER" id="PTHR30050:SF9">
    <property type="entry name" value="DNA REPLICATION PROTEIN DNAC"/>
    <property type="match status" value="1"/>
</dbReference>
<evidence type="ECO:0000256" key="7">
    <source>
        <dbReference type="ARBA" id="ARBA00038338"/>
    </source>
</evidence>
<keyword evidence="2" id="KW-0235">DNA replication</keyword>
<dbReference type="NCBIfam" id="NF005931">
    <property type="entry name" value="PRK07952.1"/>
    <property type="match status" value="1"/>
</dbReference>
<gene>
    <name evidence="12" type="primary">dnaC</name>
    <name evidence="12" type="ORF">KFZ77_16665</name>
</gene>
<sequence>MKQPADIMSRLKRLVPEGIEPAFKSSEEWMAWQQEEGRKHALSLERENIARKMERQFGRSGIRELHRDCSFENYVATTTQQKIVREKARLYAVDFGKTMAGFIFSGKPGTGKNHLAAAICNELLRRNKTVLIISVADIMSAMRETFNNSDTVKTEERLLDDLSRVDLLVIDEIGVQNESRYEKVVINQIVDRRTSSRRPTGMLTNLDEAGMYRQLGERVMDRMKLGKSLNLIFDWDSYRDKIY</sequence>
<dbReference type="InterPro" id="IPR028350">
    <property type="entry name" value="DNAC/IstB-like"/>
</dbReference>
<organism evidence="12 13">
    <name type="scientific">Siccibacter colletis</name>
    <dbReference type="NCBI Taxonomy" id="1505757"/>
    <lineage>
        <taxon>Bacteria</taxon>
        <taxon>Pseudomonadati</taxon>
        <taxon>Pseudomonadota</taxon>
        <taxon>Gammaproteobacteria</taxon>
        <taxon>Enterobacterales</taxon>
        <taxon>Enterobacteriaceae</taxon>
        <taxon>Siccibacter</taxon>
    </lineage>
</organism>
<comment type="catalytic activity">
    <reaction evidence="10">
        <text>ATP + H2O = ADP + phosphate + H(+)</text>
        <dbReference type="Rhea" id="RHEA:13065"/>
        <dbReference type="ChEBI" id="CHEBI:15377"/>
        <dbReference type="ChEBI" id="CHEBI:15378"/>
        <dbReference type="ChEBI" id="CHEBI:30616"/>
        <dbReference type="ChEBI" id="CHEBI:43474"/>
        <dbReference type="ChEBI" id="CHEBI:456216"/>
    </reaction>
    <physiologicalReaction direction="left-to-right" evidence="10">
        <dbReference type="Rhea" id="RHEA:13066"/>
    </physiologicalReaction>
</comment>
<keyword evidence="6" id="KW-0238">DNA-binding</keyword>
<proteinExistence type="inferred from homology"/>
<dbReference type="InterPro" id="IPR003593">
    <property type="entry name" value="AAA+_ATPase"/>
</dbReference>
<protein>
    <recommendedName>
        <fullName evidence="8">Replicative helicase loader DnaC</fullName>
    </recommendedName>
    <alternativeName>
        <fullName evidence="9">DNA replication protein DnaC</fullName>
    </alternativeName>
</protein>
<evidence type="ECO:0000256" key="9">
    <source>
        <dbReference type="ARBA" id="ARBA00045009"/>
    </source>
</evidence>
<keyword evidence="3" id="KW-0547">Nucleotide-binding</keyword>
<dbReference type="InterPro" id="IPR002611">
    <property type="entry name" value="IstB_ATP-bd"/>
</dbReference>
<dbReference type="InterPro" id="IPR027417">
    <property type="entry name" value="P-loop_NTPase"/>
</dbReference>